<evidence type="ECO:0000313" key="1">
    <source>
        <dbReference type="EMBL" id="KAJ8639170.1"/>
    </source>
</evidence>
<reference evidence="1 2" key="1">
    <citation type="journal article" date="2022" name="Hortic Res">
        <title>A haplotype resolved chromosomal level avocado genome allows analysis of novel avocado genes.</title>
        <authorList>
            <person name="Nath O."/>
            <person name="Fletcher S.J."/>
            <person name="Hayward A."/>
            <person name="Shaw L.M."/>
            <person name="Masouleh A.K."/>
            <person name="Furtado A."/>
            <person name="Henry R.J."/>
            <person name="Mitter N."/>
        </authorList>
    </citation>
    <scope>NUCLEOTIDE SEQUENCE [LARGE SCALE GENOMIC DNA]</scope>
    <source>
        <strain evidence="2">cv. Hass</strain>
    </source>
</reference>
<name>A0ACC2M0I4_PERAE</name>
<organism evidence="1 2">
    <name type="scientific">Persea americana</name>
    <name type="common">Avocado</name>
    <dbReference type="NCBI Taxonomy" id="3435"/>
    <lineage>
        <taxon>Eukaryota</taxon>
        <taxon>Viridiplantae</taxon>
        <taxon>Streptophyta</taxon>
        <taxon>Embryophyta</taxon>
        <taxon>Tracheophyta</taxon>
        <taxon>Spermatophyta</taxon>
        <taxon>Magnoliopsida</taxon>
        <taxon>Magnoliidae</taxon>
        <taxon>Laurales</taxon>
        <taxon>Lauraceae</taxon>
        <taxon>Persea</taxon>
    </lineage>
</organism>
<dbReference type="EMBL" id="CM056813">
    <property type="protein sequence ID" value="KAJ8639170.1"/>
    <property type="molecule type" value="Genomic_DNA"/>
</dbReference>
<dbReference type="Proteomes" id="UP001234297">
    <property type="component" value="Chromosome 5"/>
</dbReference>
<keyword evidence="2" id="KW-1185">Reference proteome</keyword>
<protein>
    <submittedName>
        <fullName evidence="1">Uncharacterized protein</fullName>
    </submittedName>
</protein>
<accession>A0ACC2M0I4</accession>
<comment type="caution">
    <text evidence="1">The sequence shown here is derived from an EMBL/GenBank/DDBJ whole genome shotgun (WGS) entry which is preliminary data.</text>
</comment>
<gene>
    <name evidence="1" type="ORF">MRB53_015864</name>
</gene>
<proteinExistence type="predicted"/>
<evidence type="ECO:0000313" key="2">
    <source>
        <dbReference type="Proteomes" id="UP001234297"/>
    </source>
</evidence>
<sequence>MDSTTTRFRFRDQGMDDSTESDISEDDSSSPEPGDDESELKSMTGKGIKRLCSELLELKKASDDDFHRNVYSNYSAFVRIFKEVECLENELMELKKHISTQRKLLYDLTHGIYLEVLCEESIKSIAEGTLDTEQQPPLCELETHTNTITEMLDILISECRVNEALIIFEMEPTELERILSQEDFPLEIVMSYNSAMSERRKRLADQIVRVAEHPRVAAPEFQKALSGLCRLGNCHRANLLLFQFYSSRFEDGILDLQHSKPFMHETYIRKLAKHVFSVISQAGKSSVTLHGETSPYTSEFMQWAREKTEEFVSYFDKYVKSISETTDGLSMVVEAVQHAMSFCSLLESQKILLHPYLKSIIRPCMERVFQMHIDHYKKVIGIFTSTDPWVPGRYLVSGLLSGTTSHVWIGGELEYCLLTNSGRKFVTVVQAIVADVLPLVSLQMENSILQGLYDLFNAYVDILIRSIPNEANAIERGNPTTNFANTPRQQLSLLANASTLVLHLFSSVTGSISKGIECAVDETPTEQAESLQQKGIDCWILSIQEAADRLRAYFCHQFVLKVMSLQDEQILSPETNKNRHSESHSLHPPLPSMAFQVLFLQLRQLEKLAREVFVGRDWEVKDLLRELMESVFFWLSNNEFWTIDGESSVAEQSSGFEKFLLDMQFIVEIARFGGYFSENLMDASLGLIERMEMEFLAAGLNPHSDILYDGWAAKAAKAAIDKLLQIEKTMLPPVEGPVVTLGEYFDEQQHEDAVDFVEQDGGRYLEGPLGFDEKTANGDEATISKLWETDKVEITTMEQPAGVIGEADCDDTAESLSNSSVCFDDPRATNSASAMTPIVQGMEETVAPVGTLEEYFDKKQHEDLEDFVDEEGGRYSEDPVGLEYRKSALETEANISLQQDMEKAEMTTMGKPPVVNEEADCDGTAKNLSNNFVYFEDSQAANLAYSMTPIFQKMKETEVPPSESSTGILMEHSDKEAAEVCVEEDAPSSCSDYNSMSEEEAANAASSVIEDNAEPESSDAGVIELVVGEDSSELGGERSRTNKAEMLIGEQQESEGVDLPAMEAYQFILDEGSNKPEK</sequence>